<keyword evidence="10" id="KW-0067">ATP-binding</keyword>
<keyword evidence="12" id="KW-0902">Two-component regulatory system</keyword>
<evidence type="ECO:0000313" key="21">
    <source>
        <dbReference type="EMBL" id="GAK58486.1"/>
    </source>
</evidence>
<sequence>MKLQRKLLVSFLLVGLVPLLVIGVYVNLSLKAQKFRAISDSILAQLVQIDITLSTFLQEVGSDVETLASDPIVSTRQDEDFTSFLQADEQTFTYNIEEREQRIIDIFANYRKHHPYVNSVYMGRENGAFVRSHPRLSPTQYDPRQRPWYQLAAGQPDKVIRTAPYKSVTTDDINIGIVKAMVDSHNKMYGVVGMDITLHDLTTIVSRIPIEQEGYLFLLDDQGIILSHPLQERRFSHYEDAGLMAFHAIMTRSQGNVALFDQGQAYYTFFYTSPFLGWKICAAIPVREIEREITQFLRTIMLILVLTLLLGGGQAYYLAKRMTIPIHDLIRSIMTLVSQLKEKKTFETIQITTHDEIAALAEAFNTMGQEVFEAHHELDISNQNLEKMVIDRTRELSQSNTRLSQEIDERQRAEEALIQERNLLRTMINNLPEYIYVKDRESRFVLANTSSVRSLQFNALEELIGKTDFDLFARDLAEKTYREEQHIMTSGQPIIDQEEQLVDRKTGELVWFLTTKVPLRDVQGNIIGIIGLNHDITRRKQMEDELRQAKEAAEAANDAKSLFLANMSHELRTPLNGILGYAQILKMKKNLTEFQQNGLDVIERSGKHLLNLINDILDLSKIEAQKIELTCSYFAFPAFLHDIVEMIRIQAEKKGLTFQFESSPDLPVAIYADEKRLSQILLNLLGNAVKFTEVGSVIFCVKKIKSDQVKSEHASSICCLQFSIEDTGIGIAQEQYEEIFSAFKQVGKHLRTVEGTGLGLTISRQLVRLMGGELYIASTEGQGSRFWFELTFPETGEWTGALESKDRRLMGFKLPLRTDQHPKILVVDDKTGNRSLLMNLLEPLGFCVQEAIDGRDALQKALVFQPDLIFMDLIMPVMDGFEATRQIRNIPGRLSQTKIIAVSASTLISPERIRSEFGCDDYLSKPLQIQDVIEKIAAHLNLEWIYEEGEDSRNQDTQRSPEEREKDDILTIPPTLELNVLYDFAQDGNFKALRTYLDQLEQTNPEYANFVKKIRQFAMELADEAICEFLEVYIVDDSHDPHM</sequence>
<dbReference type="PROSITE" id="PS50109">
    <property type="entry name" value="HIS_KIN"/>
    <property type="match status" value="1"/>
</dbReference>
<keyword evidence="14" id="KW-0131">Cell cycle</keyword>
<keyword evidence="22" id="KW-1185">Reference proteome</keyword>
<dbReference type="InterPro" id="IPR001610">
    <property type="entry name" value="PAC"/>
</dbReference>
<keyword evidence="7 17" id="KW-0812">Transmembrane</keyword>
<dbReference type="eggNOG" id="COG3850">
    <property type="taxonomic scope" value="Bacteria"/>
</dbReference>
<dbReference type="InterPro" id="IPR035965">
    <property type="entry name" value="PAS-like_dom_sf"/>
</dbReference>
<dbReference type="InterPro" id="IPR003661">
    <property type="entry name" value="HisK_dim/P_dom"/>
</dbReference>
<keyword evidence="11 17" id="KW-1133">Transmembrane helix</keyword>
<evidence type="ECO:0000256" key="4">
    <source>
        <dbReference type="ARBA" id="ARBA00022475"/>
    </source>
</evidence>
<dbReference type="InterPro" id="IPR003594">
    <property type="entry name" value="HATPase_dom"/>
</dbReference>
<feature type="transmembrane region" description="Helical" evidence="17">
    <location>
        <begin position="265"/>
        <end position="284"/>
    </location>
</feature>
<evidence type="ECO:0000256" key="14">
    <source>
        <dbReference type="ARBA" id="ARBA00023306"/>
    </source>
</evidence>
<name>A0A081C1N1_VECG1</name>
<evidence type="ECO:0000256" key="16">
    <source>
        <dbReference type="SAM" id="Coils"/>
    </source>
</evidence>
<dbReference type="Pfam" id="PF00512">
    <property type="entry name" value="HisKA"/>
    <property type="match status" value="1"/>
</dbReference>
<dbReference type="Gene3D" id="1.10.287.130">
    <property type="match status" value="1"/>
</dbReference>
<dbReference type="SUPFAM" id="SSF47384">
    <property type="entry name" value="Homodimeric domain of signal transducing histidine kinase"/>
    <property type="match status" value="1"/>
</dbReference>
<keyword evidence="6" id="KW-0808">Transferase</keyword>
<reference evidence="21" key="1">
    <citation type="journal article" date="2015" name="PeerJ">
        <title>First genomic representation of candidate bacterial phylum KSB3 points to enhanced environmental sensing as a trigger of wastewater bulking.</title>
        <authorList>
            <person name="Sekiguchi Y."/>
            <person name="Ohashi A."/>
            <person name="Parks D.H."/>
            <person name="Yamauchi T."/>
            <person name="Tyson G.W."/>
            <person name="Hugenholtz P."/>
        </authorList>
    </citation>
    <scope>NUCLEOTIDE SEQUENCE [LARGE SCALE GENOMIC DNA]</scope>
</reference>
<dbReference type="SUPFAM" id="SSF103190">
    <property type="entry name" value="Sensory domain-like"/>
    <property type="match status" value="1"/>
</dbReference>
<gene>
    <name evidence="21" type="ORF">U27_05460</name>
</gene>
<dbReference type="Gene3D" id="6.10.340.10">
    <property type="match status" value="1"/>
</dbReference>
<dbReference type="CDD" id="cd12913">
    <property type="entry name" value="PDC1_MCP_like"/>
    <property type="match status" value="1"/>
</dbReference>
<dbReference type="InterPro" id="IPR005467">
    <property type="entry name" value="His_kinase_dom"/>
</dbReference>
<dbReference type="CDD" id="cd06225">
    <property type="entry name" value="HAMP"/>
    <property type="match status" value="1"/>
</dbReference>
<dbReference type="InterPro" id="IPR004358">
    <property type="entry name" value="Sig_transdc_His_kin-like_C"/>
</dbReference>
<dbReference type="PRINTS" id="PR00344">
    <property type="entry name" value="BCTRLSENSOR"/>
</dbReference>
<dbReference type="AlphaFoldDB" id="A0A081C1N1"/>
<evidence type="ECO:0000256" key="13">
    <source>
        <dbReference type="ARBA" id="ARBA00023136"/>
    </source>
</evidence>
<keyword evidence="13 17" id="KW-0472">Membrane</keyword>
<dbReference type="Gene3D" id="3.30.450.20">
    <property type="entry name" value="PAS domain"/>
    <property type="match status" value="2"/>
</dbReference>
<evidence type="ECO:0000256" key="15">
    <source>
        <dbReference type="PROSITE-ProRule" id="PRU00169"/>
    </source>
</evidence>
<feature type="modified residue" description="4-aspartylphosphate" evidence="15">
    <location>
        <position position="872"/>
    </location>
</feature>
<dbReference type="SMART" id="SM00388">
    <property type="entry name" value="HisKA"/>
    <property type="match status" value="1"/>
</dbReference>
<evidence type="ECO:0000259" key="20">
    <source>
        <dbReference type="PROSITE" id="PS50113"/>
    </source>
</evidence>
<evidence type="ECO:0000256" key="6">
    <source>
        <dbReference type="ARBA" id="ARBA00022679"/>
    </source>
</evidence>
<evidence type="ECO:0000256" key="11">
    <source>
        <dbReference type="ARBA" id="ARBA00022989"/>
    </source>
</evidence>
<dbReference type="CDD" id="cd00082">
    <property type="entry name" value="HisKA"/>
    <property type="match status" value="1"/>
</dbReference>
<dbReference type="HOGENOM" id="CLU_000445_114_10_0"/>
<evidence type="ECO:0000313" key="22">
    <source>
        <dbReference type="Proteomes" id="UP000030661"/>
    </source>
</evidence>
<evidence type="ECO:0000259" key="18">
    <source>
        <dbReference type="PROSITE" id="PS50109"/>
    </source>
</evidence>
<dbReference type="Gene3D" id="3.30.565.10">
    <property type="entry name" value="Histidine kinase-like ATPase, C-terminal domain"/>
    <property type="match status" value="1"/>
</dbReference>
<feature type="coiled-coil region" evidence="16">
    <location>
        <begin position="532"/>
        <end position="562"/>
    </location>
</feature>
<dbReference type="CDD" id="cd12912">
    <property type="entry name" value="PDC2_MCP_like"/>
    <property type="match status" value="1"/>
</dbReference>
<dbReference type="PANTHER" id="PTHR45339">
    <property type="entry name" value="HYBRID SIGNAL TRANSDUCTION HISTIDINE KINASE J"/>
    <property type="match status" value="1"/>
</dbReference>
<feature type="domain" description="PAC" evidence="20">
    <location>
        <begin position="495"/>
        <end position="548"/>
    </location>
</feature>
<keyword evidence="4" id="KW-1003">Cell membrane</keyword>
<dbReference type="InterPro" id="IPR033479">
    <property type="entry name" value="dCache_1"/>
</dbReference>
<dbReference type="InterPro" id="IPR001789">
    <property type="entry name" value="Sig_transdc_resp-reg_receiver"/>
</dbReference>
<keyword evidence="9 21" id="KW-0418">Kinase</keyword>
<keyword evidence="5 15" id="KW-0597">Phosphoprotein</keyword>
<feature type="coiled-coil region" evidence="16">
    <location>
        <begin position="396"/>
        <end position="430"/>
    </location>
</feature>
<dbReference type="Pfam" id="PF00072">
    <property type="entry name" value="Response_reg"/>
    <property type="match status" value="1"/>
</dbReference>
<dbReference type="InterPro" id="IPR000014">
    <property type="entry name" value="PAS"/>
</dbReference>
<dbReference type="eggNOG" id="COG2205">
    <property type="taxonomic scope" value="Bacteria"/>
</dbReference>
<comment type="catalytic activity">
    <reaction evidence="1">
        <text>ATP + protein L-histidine = ADP + protein N-phospho-L-histidine.</text>
        <dbReference type="EC" id="2.7.13.3"/>
    </reaction>
</comment>
<dbReference type="EC" id="2.7.13.3" evidence="3"/>
<feature type="domain" description="Response regulatory" evidence="19">
    <location>
        <begin position="823"/>
        <end position="940"/>
    </location>
</feature>
<feature type="transmembrane region" description="Helical" evidence="17">
    <location>
        <begin position="7"/>
        <end position="28"/>
    </location>
</feature>
<dbReference type="InterPro" id="IPR036097">
    <property type="entry name" value="HisK_dim/P_sf"/>
</dbReference>
<evidence type="ECO:0000256" key="5">
    <source>
        <dbReference type="ARBA" id="ARBA00022553"/>
    </source>
</evidence>
<dbReference type="CDD" id="cd17546">
    <property type="entry name" value="REC_hyHK_CKI1_RcsC-like"/>
    <property type="match status" value="1"/>
</dbReference>
<dbReference type="SUPFAM" id="SSF55785">
    <property type="entry name" value="PYP-like sensor domain (PAS domain)"/>
    <property type="match status" value="1"/>
</dbReference>
<evidence type="ECO:0000256" key="2">
    <source>
        <dbReference type="ARBA" id="ARBA00004651"/>
    </source>
</evidence>
<dbReference type="Gene3D" id="3.40.50.2300">
    <property type="match status" value="1"/>
</dbReference>
<evidence type="ECO:0000256" key="9">
    <source>
        <dbReference type="ARBA" id="ARBA00022777"/>
    </source>
</evidence>
<dbReference type="PROSITE" id="PS50113">
    <property type="entry name" value="PAC"/>
    <property type="match status" value="1"/>
</dbReference>
<evidence type="ECO:0000256" key="7">
    <source>
        <dbReference type="ARBA" id="ARBA00022692"/>
    </source>
</evidence>
<protein>
    <recommendedName>
        <fullName evidence="3">histidine kinase</fullName>
        <ecNumber evidence="3">2.7.13.3</ecNumber>
    </recommendedName>
</protein>
<keyword evidence="16" id="KW-0175">Coiled coil</keyword>
<evidence type="ECO:0000256" key="8">
    <source>
        <dbReference type="ARBA" id="ARBA00022741"/>
    </source>
</evidence>
<accession>A0A081C1N1</accession>
<dbReference type="SMART" id="SM00387">
    <property type="entry name" value="HATPase_c"/>
    <property type="match status" value="1"/>
</dbReference>
<dbReference type="FunFam" id="3.30.565.10:FF:000010">
    <property type="entry name" value="Sensor histidine kinase RcsC"/>
    <property type="match status" value="1"/>
</dbReference>
<dbReference type="SMART" id="SM00448">
    <property type="entry name" value="REC"/>
    <property type="match status" value="1"/>
</dbReference>
<comment type="subcellular location">
    <subcellularLocation>
        <location evidence="2">Cell membrane</location>
        <topology evidence="2">Multi-pass membrane protein</topology>
    </subcellularLocation>
</comment>
<dbReference type="SMART" id="SM00086">
    <property type="entry name" value="PAC"/>
    <property type="match status" value="1"/>
</dbReference>
<dbReference type="InterPro" id="IPR000700">
    <property type="entry name" value="PAS-assoc_C"/>
</dbReference>
<dbReference type="GO" id="GO:0000155">
    <property type="term" value="F:phosphorelay sensor kinase activity"/>
    <property type="evidence" value="ECO:0007669"/>
    <property type="project" value="InterPro"/>
</dbReference>
<dbReference type="InterPro" id="IPR011006">
    <property type="entry name" value="CheY-like_superfamily"/>
</dbReference>
<feature type="transmembrane region" description="Helical" evidence="17">
    <location>
        <begin position="296"/>
        <end position="319"/>
    </location>
</feature>
<evidence type="ECO:0000256" key="10">
    <source>
        <dbReference type="ARBA" id="ARBA00022840"/>
    </source>
</evidence>
<dbReference type="Pfam" id="PF08448">
    <property type="entry name" value="PAS_4"/>
    <property type="match status" value="1"/>
</dbReference>
<dbReference type="InterPro" id="IPR013656">
    <property type="entry name" value="PAS_4"/>
</dbReference>
<dbReference type="SUPFAM" id="SSF55874">
    <property type="entry name" value="ATPase domain of HSP90 chaperone/DNA topoisomerase II/histidine kinase"/>
    <property type="match status" value="1"/>
</dbReference>
<dbReference type="Pfam" id="PF02518">
    <property type="entry name" value="HATPase_c"/>
    <property type="match status" value="1"/>
</dbReference>
<dbReference type="EMBL" id="DF820467">
    <property type="protein sequence ID" value="GAK58486.1"/>
    <property type="molecule type" value="Genomic_DNA"/>
</dbReference>
<keyword evidence="8" id="KW-0547">Nucleotide-binding</keyword>
<dbReference type="FunFam" id="1.10.287.130:FF:000038">
    <property type="entry name" value="Sensory transduction histidine kinase"/>
    <property type="match status" value="1"/>
</dbReference>
<dbReference type="GO" id="GO:0005886">
    <property type="term" value="C:plasma membrane"/>
    <property type="evidence" value="ECO:0007669"/>
    <property type="project" value="UniProtKB-SubCell"/>
</dbReference>
<dbReference type="STRING" id="1499967.U27_05460"/>
<organism evidence="21">
    <name type="scientific">Vecturithrix granuli</name>
    <dbReference type="NCBI Taxonomy" id="1499967"/>
    <lineage>
        <taxon>Bacteria</taxon>
        <taxon>Candidatus Moduliflexota</taxon>
        <taxon>Candidatus Vecturitrichia</taxon>
        <taxon>Candidatus Vecturitrichales</taxon>
        <taxon>Candidatus Vecturitrichaceae</taxon>
        <taxon>Candidatus Vecturithrix</taxon>
    </lineage>
</organism>
<evidence type="ECO:0000256" key="1">
    <source>
        <dbReference type="ARBA" id="ARBA00000085"/>
    </source>
</evidence>
<dbReference type="SUPFAM" id="SSF52172">
    <property type="entry name" value="CheY-like"/>
    <property type="match status" value="1"/>
</dbReference>
<dbReference type="PROSITE" id="PS50110">
    <property type="entry name" value="RESPONSE_REGULATORY"/>
    <property type="match status" value="1"/>
</dbReference>
<proteinExistence type="predicted"/>
<dbReference type="InterPro" id="IPR036890">
    <property type="entry name" value="HATPase_C_sf"/>
</dbReference>
<dbReference type="PANTHER" id="PTHR45339:SF1">
    <property type="entry name" value="HYBRID SIGNAL TRANSDUCTION HISTIDINE KINASE J"/>
    <property type="match status" value="1"/>
</dbReference>
<dbReference type="Proteomes" id="UP000030661">
    <property type="component" value="Unassembled WGS sequence"/>
</dbReference>
<evidence type="ECO:0000256" key="12">
    <source>
        <dbReference type="ARBA" id="ARBA00023012"/>
    </source>
</evidence>
<dbReference type="CDD" id="cd16922">
    <property type="entry name" value="HATPase_EvgS-ArcB-TorS-like"/>
    <property type="match status" value="1"/>
</dbReference>
<dbReference type="GO" id="GO:0005524">
    <property type="term" value="F:ATP binding"/>
    <property type="evidence" value="ECO:0007669"/>
    <property type="project" value="UniProtKB-KW"/>
</dbReference>
<evidence type="ECO:0000256" key="3">
    <source>
        <dbReference type="ARBA" id="ARBA00012438"/>
    </source>
</evidence>
<evidence type="ECO:0000256" key="17">
    <source>
        <dbReference type="SAM" id="Phobius"/>
    </source>
</evidence>
<dbReference type="CDD" id="cd00130">
    <property type="entry name" value="PAS"/>
    <property type="match status" value="1"/>
</dbReference>
<dbReference type="InterPro" id="IPR029151">
    <property type="entry name" value="Sensor-like_sf"/>
</dbReference>
<evidence type="ECO:0000259" key="19">
    <source>
        <dbReference type="PROSITE" id="PS50110"/>
    </source>
</evidence>
<dbReference type="NCBIfam" id="TIGR00229">
    <property type="entry name" value="sensory_box"/>
    <property type="match status" value="1"/>
</dbReference>
<feature type="domain" description="Histidine kinase" evidence="18">
    <location>
        <begin position="566"/>
        <end position="794"/>
    </location>
</feature>
<dbReference type="Pfam" id="PF02743">
    <property type="entry name" value="dCache_1"/>
    <property type="match status" value="1"/>
</dbReference>